<feature type="domain" description="ABC transporter" evidence="3">
    <location>
        <begin position="325"/>
        <end position="520"/>
    </location>
</feature>
<dbReference type="GO" id="GO:0016887">
    <property type="term" value="F:ATP hydrolysis activity"/>
    <property type="evidence" value="ECO:0007669"/>
    <property type="project" value="InterPro"/>
</dbReference>
<dbReference type="SMART" id="SM00382">
    <property type="entry name" value="AAA"/>
    <property type="match status" value="2"/>
</dbReference>
<proteinExistence type="predicted"/>
<dbReference type="PROSITE" id="PS00211">
    <property type="entry name" value="ABC_TRANSPORTER_1"/>
    <property type="match status" value="2"/>
</dbReference>
<name>I5AWK8_EUBC6</name>
<reference evidence="4 5" key="1">
    <citation type="submission" date="2010-08" db="EMBL/GenBank/DDBJ databases">
        <authorList>
            <consortium name="US DOE Joint Genome Institute (JGI-PGF)"/>
            <person name="Lucas S."/>
            <person name="Copeland A."/>
            <person name="Lapidus A."/>
            <person name="Cheng J.-F."/>
            <person name="Bruce D."/>
            <person name="Goodwin L."/>
            <person name="Pitluck S."/>
            <person name="Land M.L."/>
            <person name="Hauser L."/>
            <person name="Chang Y.-J."/>
            <person name="Anderson I.J."/>
            <person name="Johnson E."/>
            <person name="Mulhopadhyay B."/>
            <person name="Kyrpides N."/>
            <person name="Woyke T.J."/>
        </authorList>
    </citation>
    <scope>NUCLEOTIDE SEQUENCE [LARGE SCALE GENOMIC DNA]</scope>
    <source>
        <strain evidence="4 5">6</strain>
    </source>
</reference>
<dbReference type="eggNOG" id="COG0488">
    <property type="taxonomic scope" value="Bacteria"/>
</dbReference>
<dbReference type="InterPro" id="IPR051309">
    <property type="entry name" value="ABCF_ATPase"/>
</dbReference>
<evidence type="ECO:0000256" key="2">
    <source>
        <dbReference type="ARBA" id="ARBA00022840"/>
    </source>
</evidence>
<dbReference type="Pfam" id="PF00005">
    <property type="entry name" value="ABC_tran"/>
    <property type="match status" value="2"/>
</dbReference>
<dbReference type="SUPFAM" id="SSF52540">
    <property type="entry name" value="P-loop containing nucleoside triphosphate hydrolases"/>
    <property type="match status" value="2"/>
</dbReference>
<dbReference type="GO" id="GO:0005524">
    <property type="term" value="F:ATP binding"/>
    <property type="evidence" value="ECO:0007669"/>
    <property type="project" value="UniProtKB-KW"/>
</dbReference>
<keyword evidence="1" id="KW-0547">Nucleotide-binding</keyword>
<evidence type="ECO:0000313" key="5">
    <source>
        <dbReference type="Proteomes" id="UP000005753"/>
    </source>
</evidence>
<dbReference type="PANTHER" id="PTHR42855:SF2">
    <property type="entry name" value="DRUG RESISTANCE ABC TRANSPORTER,ATP-BINDING PROTEIN"/>
    <property type="match status" value="1"/>
</dbReference>
<dbReference type="CDD" id="cd03221">
    <property type="entry name" value="ABCF_EF-3"/>
    <property type="match status" value="2"/>
</dbReference>
<dbReference type="OrthoDB" id="9801441at2"/>
<dbReference type="STRING" id="633697.EubceDRAFT1_2455"/>
<keyword evidence="5" id="KW-1185">Reference proteome</keyword>
<dbReference type="FunFam" id="3.40.50.300:FF:000011">
    <property type="entry name" value="Putative ABC transporter ATP-binding component"/>
    <property type="match status" value="1"/>
</dbReference>
<evidence type="ECO:0000259" key="3">
    <source>
        <dbReference type="PROSITE" id="PS50893"/>
    </source>
</evidence>
<gene>
    <name evidence="4" type="ORF">EubceDRAFT1_2455</name>
</gene>
<dbReference type="InterPro" id="IPR017871">
    <property type="entry name" value="ABC_transporter-like_CS"/>
</dbReference>
<dbReference type="EMBL" id="CM001487">
    <property type="protein sequence ID" value="EIM58181.1"/>
    <property type="molecule type" value="Genomic_DNA"/>
</dbReference>
<dbReference type="FunFam" id="3.40.50.300:FF:000905">
    <property type="entry name" value="Heme ABC transporter ATP-binding protein"/>
    <property type="match status" value="1"/>
</dbReference>
<organism evidence="4 5">
    <name type="scientific">Eubacterium cellulosolvens (strain ATCC 43171 / JCM 9499 / 6)</name>
    <name type="common">Cillobacterium cellulosolvens</name>
    <dbReference type="NCBI Taxonomy" id="633697"/>
    <lineage>
        <taxon>Bacteria</taxon>
        <taxon>Bacillati</taxon>
        <taxon>Bacillota</taxon>
        <taxon>Clostridia</taxon>
        <taxon>Eubacteriales</taxon>
        <taxon>Eubacteriaceae</taxon>
        <taxon>Eubacterium</taxon>
    </lineage>
</organism>
<dbReference type="Proteomes" id="UP000005753">
    <property type="component" value="Chromosome"/>
</dbReference>
<dbReference type="Gene3D" id="3.40.50.300">
    <property type="entry name" value="P-loop containing nucleotide triphosphate hydrolases"/>
    <property type="match status" value="2"/>
</dbReference>
<dbReference type="InterPro" id="IPR027417">
    <property type="entry name" value="P-loop_NTPase"/>
</dbReference>
<feature type="domain" description="ABC transporter" evidence="3">
    <location>
        <begin position="4"/>
        <end position="260"/>
    </location>
</feature>
<evidence type="ECO:0000256" key="1">
    <source>
        <dbReference type="ARBA" id="ARBA00022741"/>
    </source>
</evidence>
<dbReference type="InterPro" id="IPR032781">
    <property type="entry name" value="ABC_tran_Xtn"/>
</dbReference>
<dbReference type="InterPro" id="IPR003439">
    <property type="entry name" value="ABC_transporter-like_ATP-bd"/>
</dbReference>
<dbReference type="Pfam" id="PF12848">
    <property type="entry name" value="ABC_tran_Xtn"/>
    <property type="match status" value="1"/>
</dbReference>
<dbReference type="PROSITE" id="PS50893">
    <property type="entry name" value="ABC_TRANSPORTER_2"/>
    <property type="match status" value="2"/>
</dbReference>
<sequence length="520" mass="59614">MSILNVEHLSHGFGDREIFRDVTFRLLKGEHIGFVGANGEGKSTFMNIVTGKLEPDEGKIEWAKNVKVGYLDQHTVLKSGMTINDVLHDAFSSLFEMEKKMNEIYEQMGDPEKADQMDQMLEEASTIQDLLSSHDFYMIDAKVEEVARAFGLLDLGLDRDVTELSGGQRTKVLLAKLLLEKPDILLLDEPTNYLDEEHIFWLKRYLQEYENAFVLISHDIPFLNSVINLIYHIEDSTLTRYVGDYDKFMEVYEMQKAQKLAAYERQQKEIADLKDFVARNKARVATRNMAMSRQKKLDNMDIIELQREKPKPEFNFQVARTPSRILFETKNLVIGYDEPLSRPLDFVMERNTKVVLTGSNGIGKTTLLKSLLGLTKPLDGEVSQGDFLEIGYFEQEMDQNINTSCIEEIWQEFPGWNQYEVRSALAKCGLTTQHIESKVKVLSGGEQAKVRLCKLIGRPSNLLVLDEPTNHLDVDAKAELKRALQEYKGSILMVCHEPEFYDGLATEVRSCRDWALREDD</sequence>
<dbReference type="InterPro" id="IPR003593">
    <property type="entry name" value="AAA+_ATPase"/>
</dbReference>
<dbReference type="HOGENOM" id="CLU_000604_36_0_9"/>
<reference evidence="4 5" key="2">
    <citation type="submission" date="2012-02" db="EMBL/GenBank/DDBJ databases">
        <title>Improved High-Quality Draft sequence of Eubacterium cellulosolvens 6.</title>
        <authorList>
            <consortium name="US DOE Joint Genome Institute"/>
            <person name="Lucas S."/>
            <person name="Han J."/>
            <person name="Lapidus A."/>
            <person name="Cheng J.-F."/>
            <person name="Goodwin L."/>
            <person name="Pitluck S."/>
            <person name="Peters L."/>
            <person name="Mikhailova N."/>
            <person name="Gu W."/>
            <person name="Detter J.C."/>
            <person name="Han C."/>
            <person name="Tapia R."/>
            <person name="Land M."/>
            <person name="Hauser L."/>
            <person name="Kyrpides N."/>
            <person name="Ivanova N."/>
            <person name="Pagani I."/>
            <person name="Johnson E."/>
            <person name="Mukhopadhyay B."/>
            <person name="Anderson I."/>
            <person name="Woyke T."/>
        </authorList>
    </citation>
    <scope>NUCLEOTIDE SEQUENCE [LARGE SCALE GENOMIC DNA]</scope>
    <source>
        <strain evidence="4 5">6</strain>
    </source>
</reference>
<keyword evidence="2" id="KW-0067">ATP-binding</keyword>
<protein>
    <submittedName>
        <fullName evidence="4">ATPase component of ABC transporters with duplicated ATPase domain</fullName>
    </submittedName>
</protein>
<accession>I5AWK8</accession>
<evidence type="ECO:0000313" key="4">
    <source>
        <dbReference type="EMBL" id="EIM58181.1"/>
    </source>
</evidence>
<dbReference type="PANTHER" id="PTHR42855">
    <property type="entry name" value="ABC TRANSPORTER ATP-BINDING SUBUNIT"/>
    <property type="match status" value="1"/>
</dbReference>
<dbReference type="AlphaFoldDB" id="I5AWK8"/>